<evidence type="ECO:0000313" key="2">
    <source>
        <dbReference type="EMBL" id="ELK38579.1"/>
    </source>
</evidence>
<accession>L5MIX7</accession>
<gene>
    <name evidence="2" type="ORF">MDA_GLEAN10001968</name>
</gene>
<evidence type="ECO:0000313" key="3">
    <source>
        <dbReference type="Proteomes" id="UP000010556"/>
    </source>
</evidence>
<feature type="compositionally biased region" description="Acidic residues" evidence="1">
    <location>
        <begin position="31"/>
        <end position="49"/>
    </location>
</feature>
<feature type="compositionally biased region" description="Acidic residues" evidence="1">
    <location>
        <begin position="58"/>
        <end position="85"/>
    </location>
</feature>
<keyword evidence="3" id="KW-1185">Reference proteome</keyword>
<feature type="region of interest" description="Disordered" evidence="1">
    <location>
        <begin position="31"/>
        <end position="85"/>
    </location>
</feature>
<dbReference type="EMBL" id="KB098751">
    <property type="protein sequence ID" value="ELK38579.1"/>
    <property type="molecule type" value="Genomic_DNA"/>
</dbReference>
<dbReference type="AlphaFoldDB" id="L5MIX7"/>
<protein>
    <submittedName>
        <fullName evidence="2">Uncharacterized protein</fullName>
    </submittedName>
</protein>
<organism evidence="2 3">
    <name type="scientific">Myotis davidii</name>
    <name type="common">David's myotis</name>
    <dbReference type="NCBI Taxonomy" id="225400"/>
    <lineage>
        <taxon>Eukaryota</taxon>
        <taxon>Metazoa</taxon>
        <taxon>Chordata</taxon>
        <taxon>Craniata</taxon>
        <taxon>Vertebrata</taxon>
        <taxon>Euteleostomi</taxon>
        <taxon>Mammalia</taxon>
        <taxon>Eutheria</taxon>
        <taxon>Laurasiatheria</taxon>
        <taxon>Chiroptera</taxon>
        <taxon>Yangochiroptera</taxon>
        <taxon>Vespertilionidae</taxon>
        <taxon>Myotis</taxon>
    </lineage>
</organism>
<sequence length="113" mass="13845">MPTLGTFALYLVQMSNLQSLTLCHIKVLAEGEDEQEEEEEMEEEEEQEEQKEKKQALEEEYLWEREEEEQEWEDEEEWEREEQEEQGYFSQFLSQMLRLQHLKKLHLDSPSFL</sequence>
<reference evidence="3" key="1">
    <citation type="journal article" date="2013" name="Science">
        <title>Comparative analysis of bat genomes provides insight into the evolution of flight and immunity.</title>
        <authorList>
            <person name="Zhang G."/>
            <person name="Cowled C."/>
            <person name="Shi Z."/>
            <person name="Huang Z."/>
            <person name="Bishop-Lilly K.A."/>
            <person name="Fang X."/>
            <person name="Wynne J.W."/>
            <person name="Xiong Z."/>
            <person name="Baker M.L."/>
            <person name="Zhao W."/>
            <person name="Tachedjian M."/>
            <person name="Zhu Y."/>
            <person name="Zhou P."/>
            <person name="Jiang X."/>
            <person name="Ng J."/>
            <person name="Yang L."/>
            <person name="Wu L."/>
            <person name="Xiao J."/>
            <person name="Feng Y."/>
            <person name="Chen Y."/>
            <person name="Sun X."/>
            <person name="Zhang Y."/>
            <person name="Marsh G.A."/>
            <person name="Crameri G."/>
            <person name="Broder C.C."/>
            <person name="Frey K.G."/>
            <person name="Wang L.F."/>
            <person name="Wang J."/>
        </authorList>
    </citation>
    <scope>NUCLEOTIDE SEQUENCE [LARGE SCALE GENOMIC DNA]</scope>
</reference>
<proteinExistence type="predicted"/>
<dbReference type="Proteomes" id="UP000010556">
    <property type="component" value="Unassembled WGS sequence"/>
</dbReference>
<name>L5MIX7_MYODS</name>
<evidence type="ECO:0000256" key="1">
    <source>
        <dbReference type="SAM" id="MobiDB-lite"/>
    </source>
</evidence>